<dbReference type="PANTHER" id="PTHR24198">
    <property type="entry name" value="ANKYRIN REPEAT AND PROTEIN KINASE DOMAIN-CONTAINING PROTEIN"/>
    <property type="match status" value="1"/>
</dbReference>
<dbReference type="Proteomes" id="UP000039865">
    <property type="component" value="Unassembled WGS sequence"/>
</dbReference>
<evidence type="ECO:0000256" key="3">
    <source>
        <dbReference type="ARBA" id="ARBA00022771"/>
    </source>
</evidence>
<protein>
    <submittedName>
        <fullName evidence="9">Ankyrin repeat</fullName>
    </submittedName>
</protein>
<dbReference type="GO" id="GO:0010468">
    <property type="term" value="P:regulation of gene expression"/>
    <property type="evidence" value="ECO:0007669"/>
    <property type="project" value="UniProtKB-ARBA"/>
</dbReference>
<dbReference type="SUPFAM" id="SSF48403">
    <property type="entry name" value="Ankyrin repeat"/>
    <property type="match status" value="1"/>
</dbReference>
<dbReference type="EMBL" id="CCKQ01012370">
    <property type="protein sequence ID" value="CDW83984.1"/>
    <property type="molecule type" value="Genomic_DNA"/>
</dbReference>
<dbReference type="OrthoDB" id="341259at2759"/>
<evidence type="ECO:0000256" key="7">
    <source>
        <dbReference type="SAM" id="MobiDB-lite"/>
    </source>
</evidence>
<dbReference type="InterPro" id="IPR036855">
    <property type="entry name" value="Znf_CCCH_sf"/>
</dbReference>
<feature type="domain" description="C3H1-type" evidence="8">
    <location>
        <begin position="146"/>
        <end position="174"/>
    </location>
</feature>
<evidence type="ECO:0000313" key="9">
    <source>
        <dbReference type="EMBL" id="CDW83984.1"/>
    </source>
</evidence>
<sequence length="881" mass="101874">MPRKESSVLKPLSVQPIQVDQKDYAQMLQQKLDVLIQEREQESQKLLFGIGTSALTNEQQSTETKLMITQRLKGKEKEVNKQSNFDKLIEKQNQRKLKSRGKSRSKEGITGVGTLNLDDEEQFAQLTQKVSIFEKTKSYSSGVTQDQDNRLCLIWRKIGQCPQGDKCPYAHDANDIKYYRPSIWMNLVKSLNEDKTQETDESESYERLTRVKNVDKYFGDIDQACRINNASGVEYLILNGAKFSKDAIFYCVKNRNYEALGSLIKHSIFTLDTGVTYANMYGNILHTACQYANLQILTKLVDTELYDVNLIDKYERSPIFYAVMKDNFEEVKLLISKCSFLDFEDIYGKVLLDYARDVHSEKILGILIDSGENLGKNMCKGVELLFECIQQKWLDLFKSLIKKGVPIASVDNKVKNFFMTDNTGQSIFLKAVIKNDYETVERLLTSKKDSIKVDQQDQENRTALMYACENQNLEILGHHIYDYAKSEISRQMILDYILYKFEGMSKKEKDTLIYQLMQRNNRTESKLSLISTGLPKKKKGGHLKIQEVIDQIDIEYKSQIKAEKEKADEDGTQKIIAEKFLQSKISLQQLTKQALSKPTERMMGKQQLVENYFRTQENKVAEAVKMHQSRRLIVDPQSLAIQLKIERERRTSLTINRGGTKIMQDQNPRHQGNGQQVKQINTGNLTERFPARVVQSSSQQDEEIRTETAASSIFSKIRAMKNGEINMFQDMKQAGGHQSQRNLKTHTLANNETQQTQSSKNFFKQRRASQKLSSPSKRGKMCLMDHLNFKNDTKEKRILMEILDEFKPANRDDFRQECSPINNLESQVSLKIQRQQTMWDQDEIELYTDQQYSCKEINKYFQPESITTTKRLTLSKKSSQS</sequence>
<dbReference type="PROSITE" id="PS50103">
    <property type="entry name" value="ZF_C3H1"/>
    <property type="match status" value="1"/>
</dbReference>
<dbReference type="AlphaFoldDB" id="A0A078APC7"/>
<keyword evidence="2" id="KW-0677">Repeat</keyword>
<dbReference type="Pfam" id="PF12796">
    <property type="entry name" value="Ank_2"/>
    <property type="match status" value="2"/>
</dbReference>
<feature type="region of interest" description="Disordered" evidence="7">
    <location>
        <begin position="751"/>
        <end position="777"/>
    </location>
</feature>
<proteinExistence type="predicted"/>
<keyword evidence="3 6" id="KW-0863">Zinc-finger</keyword>
<evidence type="ECO:0000256" key="4">
    <source>
        <dbReference type="ARBA" id="ARBA00022833"/>
    </source>
</evidence>
<dbReference type="InterPro" id="IPR000571">
    <property type="entry name" value="Znf_CCCH"/>
</dbReference>
<accession>A0A078APC7</accession>
<gene>
    <name evidence="9" type="primary">Contig14754.g15712</name>
    <name evidence="9" type="ORF">STYLEM_13039</name>
</gene>
<name>A0A078APC7_STYLE</name>
<keyword evidence="1 6" id="KW-0479">Metal-binding</keyword>
<feature type="zinc finger region" description="C3H1-type" evidence="6">
    <location>
        <begin position="146"/>
        <end position="174"/>
    </location>
</feature>
<evidence type="ECO:0000313" key="10">
    <source>
        <dbReference type="Proteomes" id="UP000039865"/>
    </source>
</evidence>
<evidence type="ECO:0000256" key="6">
    <source>
        <dbReference type="PROSITE-ProRule" id="PRU00723"/>
    </source>
</evidence>
<dbReference type="GO" id="GO:0008270">
    <property type="term" value="F:zinc ion binding"/>
    <property type="evidence" value="ECO:0007669"/>
    <property type="project" value="UniProtKB-KW"/>
</dbReference>
<dbReference type="InterPro" id="IPR036770">
    <property type="entry name" value="Ankyrin_rpt-contain_sf"/>
</dbReference>
<keyword evidence="5" id="KW-0040">ANK repeat</keyword>
<reference evidence="9 10" key="1">
    <citation type="submission" date="2014-06" db="EMBL/GenBank/DDBJ databases">
        <authorList>
            <person name="Swart Estienne"/>
        </authorList>
    </citation>
    <scope>NUCLEOTIDE SEQUENCE [LARGE SCALE GENOMIC DNA]</scope>
    <source>
        <strain evidence="9 10">130c</strain>
    </source>
</reference>
<dbReference type="SMART" id="SM00248">
    <property type="entry name" value="ANK"/>
    <property type="match status" value="6"/>
</dbReference>
<dbReference type="SUPFAM" id="SSF90229">
    <property type="entry name" value="CCCH zinc finger"/>
    <property type="match status" value="1"/>
</dbReference>
<dbReference type="Gene3D" id="1.25.40.20">
    <property type="entry name" value="Ankyrin repeat-containing domain"/>
    <property type="match status" value="1"/>
</dbReference>
<evidence type="ECO:0000259" key="8">
    <source>
        <dbReference type="PROSITE" id="PS50103"/>
    </source>
</evidence>
<dbReference type="PANTHER" id="PTHR24198:SF165">
    <property type="entry name" value="ANKYRIN REPEAT-CONTAINING PROTEIN-RELATED"/>
    <property type="match status" value="1"/>
</dbReference>
<evidence type="ECO:0000256" key="1">
    <source>
        <dbReference type="ARBA" id="ARBA00022723"/>
    </source>
</evidence>
<keyword evidence="10" id="KW-1185">Reference proteome</keyword>
<evidence type="ECO:0000256" key="2">
    <source>
        <dbReference type="ARBA" id="ARBA00022737"/>
    </source>
</evidence>
<keyword evidence="4 6" id="KW-0862">Zinc</keyword>
<organism evidence="9 10">
    <name type="scientific">Stylonychia lemnae</name>
    <name type="common">Ciliate</name>
    <dbReference type="NCBI Taxonomy" id="5949"/>
    <lineage>
        <taxon>Eukaryota</taxon>
        <taxon>Sar</taxon>
        <taxon>Alveolata</taxon>
        <taxon>Ciliophora</taxon>
        <taxon>Intramacronucleata</taxon>
        <taxon>Spirotrichea</taxon>
        <taxon>Stichotrichia</taxon>
        <taxon>Sporadotrichida</taxon>
        <taxon>Oxytrichidae</taxon>
        <taxon>Stylonychinae</taxon>
        <taxon>Stylonychia</taxon>
    </lineage>
</organism>
<evidence type="ECO:0000256" key="5">
    <source>
        <dbReference type="ARBA" id="ARBA00023043"/>
    </source>
</evidence>
<feature type="compositionally biased region" description="Polar residues" evidence="7">
    <location>
        <begin position="751"/>
        <end position="762"/>
    </location>
</feature>
<dbReference type="InParanoid" id="A0A078APC7"/>
<dbReference type="InterPro" id="IPR002110">
    <property type="entry name" value="Ankyrin_rpt"/>
</dbReference>